<accession>A0A0A8YU07</accession>
<evidence type="ECO:0000313" key="1">
    <source>
        <dbReference type="EMBL" id="JAD26047.1"/>
    </source>
</evidence>
<sequence>MPARRPIWTVAGVRTDVRWWLTEQAGGAILYLANEVNIL</sequence>
<name>A0A0A8YU07_ARUDO</name>
<dbReference type="EMBL" id="GBRH01271848">
    <property type="protein sequence ID" value="JAD26047.1"/>
    <property type="molecule type" value="Transcribed_RNA"/>
</dbReference>
<organism evidence="1">
    <name type="scientific">Arundo donax</name>
    <name type="common">Giant reed</name>
    <name type="synonym">Donax arundinaceus</name>
    <dbReference type="NCBI Taxonomy" id="35708"/>
    <lineage>
        <taxon>Eukaryota</taxon>
        <taxon>Viridiplantae</taxon>
        <taxon>Streptophyta</taxon>
        <taxon>Embryophyta</taxon>
        <taxon>Tracheophyta</taxon>
        <taxon>Spermatophyta</taxon>
        <taxon>Magnoliopsida</taxon>
        <taxon>Liliopsida</taxon>
        <taxon>Poales</taxon>
        <taxon>Poaceae</taxon>
        <taxon>PACMAD clade</taxon>
        <taxon>Arundinoideae</taxon>
        <taxon>Arundineae</taxon>
        <taxon>Arundo</taxon>
    </lineage>
</organism>
<protein>
    <submittedName>
        <fullName evidence="1">Uncharacterized protein</fullName>
    </submittedName>
</protein>
<dbReference type="AlphaFoldDB" id="A0A0A8YU07"/>
<proteinExistence type="predicted"/>
<reference evidence="1" key="2">
    <citation type="journal article" date="2015" name="Data Brief">
        <title>Shoot transcriptome of the giant reed, Arundo donax.</title>
        <authorList>
            <person name="Barrero R.A."/>
            <person name="Guerrero F.D."/>
            <person name="Moolhuijzen P."/>
            <person name="Goolsby J.A."/>
            <person name="Tidwell J."/>
            <person name="Bellgard S.E."/>
            <person name="Bellgard M.I."/>
        </authorList>
    </citation>
    <scope>NUCLEOTIDE SEQUENCE</scope>
    <source>
        <tissue evidence="1">Shoot tissue taken approximately 20 cm above the soil surface</tissue>
    </source>
</reference>
<reference evidence="1" key="1">
    <citation type="submission" date="2014-09" db="EMBL/GenBank/DDBJ databases">
        <authorList>
            <person name="Magalhaes I.L.F."/>
            <person name="Oliveira U."/>
            <person name="Santos F.R."/>
            <person name="Vidigal T.H.D.A."/>
            <person name="Brescovit A.D."/>
            <person name="Santos A.J."/>
        </authorList>
    </citation>
    <scope>NUCLEOTIDE SEQUENCE</scope>
    <source>
        <tissue evidence="1">Shoot tissue taken approximately 20 cm above the soil surface</tissue>
    </source>
</reference>